<name>A0A6F8T0I6_9GAMM</name>
<sequence>MTYNNLCAEQKTEMKKTPIFSGQANMDVVKAKSTTIYRFYYFKPILKPE</sequence>
<dbReference type="EMBL" id="AP022839">
    <property type="protein sequence ID" value="BCA93949.1"/>
    <property type="molecule type" value="Genomic_DNA"/>
</dbReference>
<reference evidence="1" key="1">
    <citation type="journal article" date="2020" name="Microbiol. Resour. Announc.">
        <title>Complete Genome Sequence of Novel Psychrotolerant Legionella Strain TUM19329, Isolated from Antarctic Lake Sediment.</title>
        <authorList>
            <person name="Shimada S."/>
            <person name="Nakai R."/>
            <person name="Aoki K."/>
            <person name="Shimoeda N."/>
            <person name="Ohno G."/>
            <person name="Miyazaki Y."/>
            <person name="Kudoh S."/>
            <person name="Imura S."/>
            <person name="Watanabe K."/>
            <person name="Ishii Y."/>
            <person name="Tateda K."/>
        </authorList>
    </citation>
    <scope>NUCLEOTIDE SEQUENCE [LARGE SCALE GENOMIC DNA]</scope>
    <source>
        <strain evidence="1">TUM19329</strain>
    </source>
</reference>
<accession>A0A6F8T0I6</accession>
<evidence type="ECO:0000313" key="2">
    <source>
        <dbReference type="Proteomes" id="UP000502894"/>
    </source>
</evidence>
<keyword evidence="2" id="KW-1185">Reference proteome</keyword>
<protein>
    <submittedName>
        <fullName evidence="1">Uncharacterized protein</fullName>
    </submittedName>
</protein>
<proteinExistence type="predicted"/>
<dbReference type="KEGG" id="lant:TUM19329_03100"/>
<gene>
    <name evidence="1" type="ORF">TUM19329_03100</name>
</gene>
<dbReference type="Proteomes" id="UP000502894">
    <property type="component" value="Chromosome"/>
</dbReference>
<evidence type="ECO:0000313" key="1">
    <source>
        <dbReference type="EMBL" id="BCA93949.1"/>
    </source>
</evidence>
<organism evidence="1 2">
    <name type="scientific">Legionella antarctica</name>
    <dbReference type="NCBI Taxonomy" id="2708020"/>
    <lineage>
        <taxon>Bacteria</taxon>
        <taxon>Pseudomonadati</taxon>
        <taxon>Pseudomonadota</taxon>
        <taxon>Gammaproteobacteria</taxon>
        <taxon>Legionellales</taxon>
        <taxon>Legionellaceae</taxon>
        <taxon>Legionella</taxon>
    </lineage>
</organism>
<dbReference type="AlphaFoldDB" id="A0A6F8T0I6"/>